<feature type="region of interest" description="Disordered" evidence="1">
    <location>
        <begin position="91"/>
        <end position="110"/>
    </location>
</feature>
<feature type="compositionally biased region" description="Polar residues" evidence="1">
    <location>
        <begin position="91"/>
        <end position="100"/>
    </location>
</feature>
<dbReference type="PANTHER" id="PTHR33112">
    <property type="entry name" value="DOMAIN PROTEIN, PUTATIVE-RELATED"/>
    <property type="match status" value="1"/>
</dbReference>
<proteinExistence type="predicted"/>
<evidence type="ECO:0000256" key="1">
    <source>
        <dbReference type="SAM" id="MobiDB-lite"/>
    </source>
</evidence>
<dbReference type="Pfam" id="PF06985">
    <property type="entry name" value="HET"/>
    <property type="match status" value="1"/>
</dbReference>
<gene>
    <name evidence="3" type="ORF">E8E12_006925</name>
</gene>
<comment type="caution">
    <text evidence="3">The sequence shown here is derived from an EMBL/GenBank/DDBJ whole genome shotgun (WGS) entry which is preliminary data.</text>
</comment>
<dbReference type="OrthoDB" id="5125733at2759"/>
<accession>A0A9P5C097</accession>
<feature type="domain" description="Heterokaryon incompatibility" evidence="2">
    <location>
        <begin position="276"/>
        <end position="425"/>
    </location>
</feature>
<evidence type="ECO:0000259" key="2">
    <source>
        <dbReference type="Pfam" id="PF06985"/>
    </source>
</evidence>
<dbReference type="EMBL" id="SWKV01000033">
    <property type="protein sequence ID" value="KAF3039016.1"/>
    <property type="molecule type" value="Genomic_DNA"/>
</dbReference>
<organism evidence="3 4">
    <name type="scientific">Didymella heteroderae</name>
    <dbReference type="NCBI Taxonomy" id="1769908"/>
    <lineage>
        <taxon>Eukaryota</taxon>
        <taxon>Fungi</taxon>
        <taxon>Dikarya</taxon>
        <taxon>Ascomycota</taxon>
        <taxon>Pezizomycotina</taxon>
        <taxon>Dothideomycetes</taxon>
        <taxon>Pleosporomycetidae</taxon>
        <taxon>Pleosporales</taxon>
        <taxon>Pleosporineae</taxon>
        <taxon>Didymellaceae</taxon>
        <taxon>Didymella</taxon>
    </lineage>
</organism>
<evidence type="ECO:0000313" key="3">
    <source>
        <dbReference type="EMBL" id="KAF3039016.1"/>
    </source>
</evidence>
<evidence type="ECO:0000313" key="4">
    <source>
        <dbReference type="Proteomes" id="UP000758155"/>
    </source>
</evidence>
<dbReference type="InterPro" id="IPR010730">
    <property type="entry name" value="HET"/>
</dbReference>
<sequence>MLQFKGTRQAPRKYTIPVSDGNNSTSSKSLCVHCLTRVWNSKLITALSNAPLEQESVAVSYDLSTSILRQSVIAGFYDLYQATIDDDASISSENTGSQATGDPEGVSDDDAWVGAEDFNEDASYDEVAGAWDLWQERDVLQDEVDLMIGLRFERGEAGTFSFLNAIVEVSATAPIPSTVLRQMHGKRAVELRYYVHDSGFAGTDTPSIFPFVTANRELGNELNMRAVDRWVKSFSLTSCNTTLPASQLPARLIDLDKSEILRVIETRHIYDTNLQYAALSYVWGANQKFVLTSTTRSDLENGFDASHLPRTIRDAIKTARRTGLRYIWVDALCIIQDSDEDKARELPKMRTIYKHAAVTVVAAVAKSAHDGFLHHIDHEPAYFIEPVRMPIILDKERSADLVISYPADYKRWRDPINARAWTFQELILSMRVVQFSYRGIETIDRTDIPSAAGLTSGKDPQLPNPGWNGKMLSLEADPENTRQTWLSLRAEYSRRNLSFRGDKLLAIAAIAEEVGRTYNSHYLAGMWERDLAMDLQWTRSREWNSDSMTIRDSKSQQYVAPSWSWASIETAVEDFDHVAEGQGDAGGRGLRDMCGFEVLSCEVEPTVPGFDYGAVKAGVLVVKGLVCVMIWRPYTDRKSKVSTQSDGRLVQRQDEAASFNASNEDTALLDAIDPELHDGSLVTCLATRRVEHKKGREDVEGLIILPVDSIRYRRVGFFTFTRPDSWTEMETAVITIV</sequence>
<keyword evidence="4" id="KW-1185">Reference proteome</keyword>
<feature type="region of interest" description="Disordered" evidence="1">
    <location>
        <begin position="1"/>
        <end position="26"/>
    </location>
</feature>
<reference evidence="3" key="1">
    <citation type="submission" date="2019-04" db="EMBL/GenBank/DDBJ databases">
        <title>Sequencing of skin fungus with MAO and IRED activity.</title>
        <authorList>
            <person name="Marsaioli A.J."/>
            <person name="Bonatto J.M.C."/>
            <person name="Reis Junior O."/>
        </authorList>
    </citation>
    <scope>NUCLEOTIDE SEQUENCE</scope>
    <source>
        <strain evidence="3">28M1</strain>
    </source>
</reference>
<dbReference type="Proteomes" id="UP000758155">
    <property type="component" value="Unassembled WGS sequence"/>
</dbReference>
<name>A0A9P5C097_9PLEO</name>
<protein>
    <recommendedName>
        <fullName evidence="2">Heterokaryon incompatibility domain-containing protein</fullName>
    </recommendedName>
</protein>
<dbReference type="AlphaFoldDB" id="A0A9P5C097"/>
<dbReference type="PANTHER" id="PTHR33112:SF16">
    <property type="entry name" value="HETEROKARYON INCOMPATIBILITY DOMAIN-CONTAINING PROTEIN"/>
    <property type="match status" value="1"/>
</dbReference>